<feature type="transmembrane region" description="Helical" evidence="1">
    <location>
        <begin position="118"/>
        <end position="137"/>
    </location>
</feature>
<sequence length="211" mass="24130">MEEAIDGADNFDDVDSSKHPCSKIFVRAVAIITCIHMLVQRRSTSLEDELLRCRTFSFIRLCAPNSELDDFADPDTEDISHYVIRWIMFGSFPILSLASIFITGLLMKFWPRISETLIFNPTLLHVLCLFSLFYMLLESLLESFSHMYSISNCSSTVAAPWSAYLLSSLYTLLLWFFFLNFLVNMQLTEFDCRMAREVAGALDDQDVAPAN</sequence>
<name>A0A7I4XX09_HAECO</name>
<keyword evidence="1" id="KW-0472">Membrane</keyword>
<dbReference type="OrthoDB" id="5856546at2759"/>
<evidence type="ECO:0000256" key="1">
    <source>
        <dbReference type="SAM" id="Phobius"/>
    </source>
</evidence>
<dbReference type="WBParaSite" id="HCON_00018670-00001">
    <property type="protein sequence ID" value="HCON_00018670-00001"/>
    <property type="gene ID" value="HCON_00018670"/>
</dbReference>
<protein>
    <submittedName>
        <fullName evidence="3">Transmembrane protein</fullName>
    </submittedName>
</protein>
<feature type="transmembrane region" description="Helical" evidence="1">
    <location>
        <begin position="161"/>
        <end position="183"/>
    </location>
</feature>
<keyword evidence="1" id="KW-1133">Transmembrane helix</keyword>
<dbReference type="AlphaFoldDB" id="A0A7I4XX09"/>
<proteinExistence type="predicted"/>
<accession>A0A7I4XX09</accession>
<evidence type="ECO:0000313" key="2">
    <source>
        <dbReference type="Proteomes" id="UP000025227"/>
    </source>
</evidence>
<organism evidence="2 3">
    <name type="scientific">Haemonchus contortus</name>
    <name type="common">Barber pole worm</name>
    <dbReference type="NCBI Taxonomy" id="6289"/>
    <lineage>
        <taxon>Eukaryota</taxon>
        <taxon>Metazoa</taxon>
        <taxon>Ecdysozoa</taxon>
        <taxon>Nematoda</taxon>
        <taxon>Chromadorea</taxon>
        <taxon>Rhabditida</taxon>
        <taxon>Rhabditina</taxon>
        <taxon>Rhabditomorpha</taxon>
        <taxon>Strongyloidea</taxon>
        <taxon>Trichostrongylidae</taxon>
        <taxon>Haemonchus</taxon>
    </lineage>
</organism>
<evidence type="ECO:0000313" key="3">
    <source>
        <dbReference type="WBParaSite" id="HCON_00018670-00001"/>
    </source>
</evidence>
<reference evidence="3" key="1">
    <citation type="submission" date="2020-12" db="UniProtKB">
        <authorList>
            <consortium name="WormBaseParasite"/>
        </authorList>
    </citation>
    <scope>IDENTIFICATION</scope>
    <source>
        <strain evidence="3">MHco3</strain>
    </source>
</reference>
<keyword evidence="1" id="KW-0812">Transmembrane</keyword>
<feature type="transmembrane region" description="Helical" evidence="1">
    <location>
        <begin position="83"/>
        <end position="106"/>
    </location>
</feature>
<keyword evidence="2" id="KW-1185">Reference proteome</keyword>
<dbReference type="Proteomes" id="UP000025227">
    <property type="component" value="Unplaced"/>
</dbReference>